<dbReference type="GO" id="GO:0085020">
    <property type="term" value="P:protein K6-linked ubiquitination"/>
    <property type="evidence" value="ECO:0007669"/>
    <property type="project" value="TreeGrafter"/>
</dbReference>
<protein>
    <submittedName>
        <fullName evidence="4">Ankyrin repeat and KH domain-containing protein CBG24701</fullName>
    </submittedName>
</protein>
<comment type="caution">
    <text evidence="4">The sequence shown here is derived from an EMBL/GenBank/DDBJ whole genome shotgun (WGS) entry which is preliminary data.</text>
</comment>
<dbReference type="AlphaFoldDB" id="A0AA35TZP8"/>
<dbReference type="Pfam" id="PF12796">
    <property type="entry name" value="Ank_2"/>
    <property type="match status" value="1"/>
</dbReference>
<reference evidence="4" key="1">
    <citation type="submission" date="2023-03" db="EMBL/GenBank/DDBJ databases">
        <authorList>
            <person name="Steffen K."/>
            <person name="Cardenas P."/>
        </authorList>
    </citation>
    <scope>NUCLEOTIDE SEQUENCE</scope>
</reference>
<dbReference type="SUPFAM" id="SSF48403">
    <property type="entry name" value="Ankyrin repeat"/>
    <property type="match status" value="1"/>
</dbReference>
<dbReference type="GO" id="GO:0004842">
    <property type="term" value="F:ubiquitin-protein transferase activity"/>
    <property type="evidence" value="ECO:0007669"/>
    <property type="project" value="TreeGrafter"/>
</dbReference>
<organism evidence="4 5">
    <name type="scientific">Geodia barretti</name>
    <name type="common">Barrett's horny sponge</name>
    <dbReference type="NCBI Taxonomy" id="519541"/>
    <lineage>
        <taxon>Eukaryota</taxon>
        <taxon>Metazoa</taxon>
        <taxon>Porifera</taxon>
        <taxon>Demospongiae</taxon>
        <taxon>Heteroscleromorpha</taxon>
        <taxon>Tetractinellida</taxon>
        <taxon>Astrophorina</taxon>
        <taxon>Geodiidae</taxon>
        <taxon>Geodia</taxon>
    </lineage>
</organism>
<dbReference type="PROSITE" id="PS50088">
    <property type="entry name" value="ANK_REPEAT"/>
    <property type="match status" value="2"/>
</dbReference>
<dbReference type="EMBL" id="CASHTH010004452">
    <property type="protein sequence ID" value="CAI8057480.1"/>
    <property type="molecule type" value="Genomic_DNA"/>
</dbReference>
<proteinExistence type="predicted"/>
<dbReference type="PRINTS" id="PR01415">
    <property type="entry name" value="ANKYRIN"/>
</dbReference>
<name>A0AA35TZP8_GEOBA</name>
<gene>
    <name evidence="4" type="ORF">GBAR_LOCUS31338</name>
</gene>
<dbReference type="Gene3D" id="1.25.40.20">
    <property type="entry name" value="Ankyrin repeat-containing domain"/>
    <property type="match status" value="1"/>
</dbReference>
<dbReference type="PANTHER" id="PTHR24171:SF8">
    <property type="entry name" value="BRCA1-ASSOCIATED RING DOMAIN PROTEIN 1"/>
    <property type="match status" value="1"/>
</dbReference>
<dbReference type="PANTHER" id="PTHR24171">
    <property type="entry name" value="ANKYRIN REPEAT DOMAIN-CONTAINING PROTEIN 39-RELATED"/>
    <property type="match status" value="1"/>
</dbReference>
<evidence type="ECO:0000256" key="2">
    <source>
        <dbReference type="ARBA" id="ARBA00023043"/>
    </source>
</evidence>
<feature type="repeat" description="ANK" evidence="3">
    <location>
        <begin position="82"/>
        <end position="114"/>
    </location>
</feature>
<keyword evidence="2 3" id="KW-0040">ANK repeat</keyword>
<evidence type="ECO:0000313" key="5">
    <source>
        <dbReference type="Proteomes" id="UP001174909"/>
    </source>
</evidence>
<dbReference type="InterPro" id="IPR002110">
    <property type="entry name" value="Ankyrin_rpt"/>
</dbReference>
<feature type="repeat" description="ANK" evidence="3">
    <location>
        <begin position="47"/>
        <end position="79"/>
    </location>
</feature>
<sequence length="115" mass="12501">MSCYEHACFLLYEGLYDCSLLINLCTIMSHLTFSCISLCHTFSYTQNGATPLYVACQNGHKQTVDVLLKNGANVNLTRTVDLLSSPLGIAAGKGHTEIVEKLISAGAVINYQNKV</sequence>
<keyword evidence="1" id="KW-0677">Repeat</keyword>
<evidence type="ECO:0000256" key="3">
    <source>
        <dbReference type="PROSITE-ProRule" id="PRU00023"/>
    </source>
</evidence>
<keyword evidence="5" id="KW-1185">Reference proteome</keyword>
<accession>A0AA35TZP8</accession>
<dbReference type="Proteomes" id="UP001174909">
    <property type="component" value="Unassembled WGS sequence"/>
</dbReference>
<evidence type="ECO:0000256" key="1">
    <source>
        <dbReference type="ARBA" id="ARBA00022737"/>
    </source>
</evidence>
<dbReference type="SMART" id="SM00248">
    <property type="entry name" value="ANK"/>
    <property type="match status" value="2"/>
</dbReference>
<dbReference type="PROSITE" id="PS50297">
    <property type="entry name" value="ANK_REP_REGION"/>
    <property type="match status" value="2"/>
</dbReference>
<dbReference type="InterPro" id="IPR036770">
    <property type="entry name" value="Ankyrin_rpt-contain_sf"/>
</dbReference>
<evidence type="ECO:0000313" key="4">
    <source>
        <dbReference type="EMBL" id="CAI8057480.1"/>
    </source>
</evidence>